<dbReference type="SUPFAM" id="SSF90123">
    <property type="entry name" value="ABC transporter transmembrane region"/>
    <property type="match status" value="1"/>
</dbReference>
<evidence type="ECO:0000256" key="1">
    <source>
        <dbReference type="ARBA" id="ARBA00004651"/>
    </source>
</evidence>
<dbReference type="Proteomes" id="UP000253919">
    <property type="component" value="Unassembled WGS sequence"/>
</dbReference>
<dbReference type="Gene3D" id="1.20.1560.10">
    <property type="entry name" value="ABC transporter type 1, transmembrane domain"/>
    <property type="match status" value="1"/>
</dbReference>
<proteinExistence type="predicted"/>
<comment type="caution">
    <text evidence="6">The sequence shown here is derived from an EMBL/GenBank/DDBJ whole genome shotgun (WGS) entry which is preliminary data.</text>
</comment>
<evidence type="ECO:0000256" key="2">
    <source>
        <dbReference type="ARBA" id="ARBA00022692"/>
    </source>
</evidence>
<feature type="transmembrane region" description="Helical" evidence="5">
    <location>
        <begin position="216"/>
        <end position="241"/>
    </location>
</feature>
<sequence length="293" mass="32417">MNRKLLPVIHELFANLSGYTVHLSPETFAASGAPVPATTFMQLLAADGPRHHLSYLPARLPAAAFLQLLHHATYPVLFFRIAAGQVYPVVIKRSGKHFELYQLQSNLPERQTITNLEHLLENCFTLPDTSAGEPLIPYVTCILQPASNPAKTGGAAGDKKQPSPLHRFFQLLAPEKREIGYLYIYAAIAGIISLSLPLGVQSIIGFISAGQVTASVVVLIAVIVAGTLVTGDLQLMQVWLVEYLQQRLFSRMAFNFAHRVPKFQLEGLQPHHPVELMNRFFETVTLQKGLEYV</sequence>
<keyword evidence="2 5" id="KW-0812">Transmembrane</keyword>
<keyword evidence="7" id="KW-1185">Reference proteome</keyword>
<feature type="transmembrane region" description="Helical" evidence="5">
    <location>
        <begin position="182"/>
        <end position="204"/>
    </location>
</feature>
<comment type="subcellular location">
    <subcellularLocation>
        <location evidence="1">Cell membrane</location>
        <topology evidence="1">Multi-pass membrane protein</topology>
    </subcellularLocation>
</comment>
<dbReference type="EMBL" id="QASA01000001">
    <property type="protein sequence ID" value="RDC64601.1"/>
    <property type="molecule type" value="Genomic_DNA"/>
</dbReference>
<organism evidence="6 7">
    <name type="scientific">Adhaeribacter pallidiroseus</name>
    <dbReference type="NCBI Taxonomy" id="2072847"/>
    <lineage>
        <taxon>Bacteria</taxon>
        <taxon>Pseudomonadati</taxon>
        <taxon>Bacteroidota</taxon>
        <taxon>Cytophagia</taxon>
        <taxon>Cytophagales</taxon>
        <taxon>Hymenobacteraceae</taxon>
        <taxon>Adhaeribacter</taxon>
    </lineage>
</organism>
<evidence type="ECO:0000256" key="5">
    <source>
        <dbReference type="SAM" id="Phobius"/>
    </source>
</evidence>
<reference evidence="6 7" key="1">
    <citation type="submission" date="2018-04" db="EMBL/GenBank/DDBJ databases">
        <title>Adhaeribacter sp. HMF7616 genome sequencing and assembly.</title>
        <authorList>
            <person name="Kang H."/>
            <person name="Kang J."/>
            <person name="Cha I."/>
            <person name="Kim H."/>
            <person name="Joh K."/>
        </authorList>
    </citation>
    <scope>NUCLEOTIDE SEQUENCE [LARGE SCALE GENOMIC DNA]</scope>
    <source>
        <strain evidence="6 7">HMF7616</strain>
    </source>
</reference>
<keyword evidence="4 5" id="KW-0472">Membrane</keyword>
<evidence type="ECO:0000313" key="7">
    <source>
        <dbReference type="Proteomes" id="UP000253919"/>
    </source>
</evidence>
<accession>A0A369QI81</accession>
<evidence type="ECO:0000256" key="4">
    <source>
        <dbReference type="ARBA" id="ARBA00023136"/>
    </source>
</evidence>
<gene>
    <name evidence="6" type="ORF">AHMF7616_03217</name>
</gene>
<dbReference type="GO" id="GO:0005524">
    <property type="term" value="F:ATP binding"/>
    <property type="evidence" value="ECO:0007669"/>
    <property type="project" value="InterPro"/>
</dbReference>
<dbReference type="GO" id="GO:0005886">
    <property type="term" value="C:plasma membrane"/>
    <property type="evidence" value="ECO:0007669"/>
    <property type="project" value="UniProtKB-SubCell"/>
</dbReference>
<keyword evidence="3 5" id="KW-1133">Transmembrane helix</keyword>
<name>A0A369QI81_9BACT</name>
<evidence type="ECO:0000313" key="6">
    <source>
        <dbReference type="EMBL" id="RDC64601.1"/>
    </source>
</evidence>
<dbReference type="RefSeq" id="WP_115373736.1">
    <property type="nucleotide sequence ID" value="NZ_QASA01000001.1"/>
</dbReference>
<protein>
    <submittedName>
        <fullName evidence="6">Uncharacterized protein</fullName>
    </submittedName>
</protein>
<dbReference type="InterPro" id="IPR036640">
    <property type="entry name" value="ABC1_TM_sf"/>
</dbReference>
<evidence type="ECO:0000256" key="3">
    <source>
        <dbReference type="ARBA" id="ARBA00022989"/>
    </source>
</evidence>
<dbReference type="AlphaFoldDB" id="A0A369QI81"/>
<dbReference type="OrthoDB" id="311344at2"/>